<keyword evidence="3" id="KW-1185">Reference proteome</keyword>
<evidence type="ECO:0000313" key="3">
    <source>
        <dbReference type="Proteomes" id="UP000769157"/>
    </source>
</evidence>
<gene>
    <name evidence="2" type="ORF">OGAPHI_006861</name>
</gene>
<dbReference type="GeneID" id="70238825"/>
<accession>A0A9P8SZV7</accession>
<sequence>MINGESKASGPRSSNSASKSLSSSSSNSLASASLMSLKSSNSKKDEIWILDASLPLYDLLKVNGCCGGEEGAFKVVNELDSYSDGYSTIGSDVGKFGRGHC</sequence>
<dbReference type="AlphaFoldDB" id="A0A9P8SZV7"/>
<reference evidence="2" key="1">
    <citation type="journal article" date="2021" name="Open Biol.">
        <title>Shared evolutionary footprints suggest mitochondrial oxidative damage underlies multiple complex I losses in fungi.</title>
        <authorList>
            <person name="Schikora-Tamarit M.A."/>
            <person name="Marcet-Houben M."/>
            <person name="Nosek J."/>
            <person name="Gabaldon T."/>
        </authorList>
    </citation>
    <scope>NUCLEOTIDE SEQUENCE</scope>
    <source>
        <strain evidence="2">CBS6075</strain>
    </source>
</reference>
<evidence type="ECO:0000313" key="2">
    <source>
        <dbReference type="EMBL" id="KAH3660275.1"/>
    </source>
</evidence>
<feature type="region of interest" description="Disordered" evidence="1">
    <location>
        <begin position="1"/>
        <end position="27"/>
    </location>
</feature>
<evidence type="ECO:0000256" key="1">
    <source>
        <dbReference type="SAM" id="MobiDB-lite"/>
    </source>
</evidence>
<dbReference type="EMBL" id="JAEUBE010000504">
    <property type="protein sequence ID" value="KAH3660275.1"/>
    <property type="molecule type" value="Genomic_DNA"/>
</dbReference>
<dbReference type="RefSeq" id="XP_046057978.1">
    <property type="nucleotide sequence ID" value="XM_046208193.1"/>
</dbReference>
<reference evidence="2" key="2">
    <citation type="submission" date="2021-01" db="EMBL/GenBank/DDBJ databases">
        <authorList>
            <person name="Schikora-Tamarit M.A."/>
        </authorList>
    </citation>
    <scope>NUCLEOTIDE SEQUENCE</scope>
    <source>
        <strain evidence="2">CBS6075</strain>
    </source>
</reference>
<proteinExistence type="predicted"/>
<feature type="compositionally biased region" description="Low complexity" evidence="1">
    <location>
        <begin position="13"/>
        <end position="27"/>
    </location>
</feature>
<dbReference type="Proteomes" id="UP000769157">
    <property type="component" value="Unassembled WGS sequence"/>
</dbReference>
<name>A0A9P8SZV7_9ASCO</name>
<protein>
    <submittedName>
        <fullName evidence="2">Uncharacterized protein</fullName>
    </submittedName>
</protein>
<organism evidence="2 3">
    <name type="scientific">Ogataea philodendri</name>
    <dbReference type="NCBI Taxonomy" id="1378263"/>
    <lineage>
        <taxon>Eukaryota</taxon>
        <taxon>Fungi</taxon>
        <taxon>Dikarya</taxon>
        <taxon>Ascomycota</taxon>
        <taxon>Saccharomycotina</taxon>
        <taxon>Pichiomycetes</taxon>
        <taxon>Pichiales</taxon>
        <taxon>Pichiaceae</taxon>
        <taxon>Ogataea</taxon>
    </lineage>
</organism>
<comment type="caution">
    <text evidence="2">The sequence shown here is derived from an EMBL/GenBank/DDBJ whole genome shotgun (WGS) entry which is preliminary data.</text>
</comment>